<proteinExistence type="predicted"/>
<reference evidence="1" key="1">
    <citation type="submission" date="2022-10" db="EMBL/GenBank/DDBJ databases">
        <authorList>
            <person name="Chen Y."/>
            <person name="Dougan E. K."/>
            <person name="Chan C."/>
            <person name="Rhodes N."/>
            <person name="Thang M."/>
        </authorList>
    </citation>
    <scope>NUCLEOTIDE SEQUENCE</scope>
</reference>
<reference evidence="2" key="2">
    <citation type="submission" date="2024-04" db="EMBL/GenBank/DDBJ databases">
        <authorList>
            <person name="Chen Y."/>
            <person name="Shah S."/>
            <person name="Dougan E. K."/>
            <person name="Thang M."/>
            <person name="Chan C."/>
        </authorList>
    </citation>
    <scope>NUCLEOTIDE SEQUENCE [LARGE SCALE GENOMIC DNA]</scope>
</reference>
<dbReference type="EMBL" id="CAMXCT030000158">
    <property type="protein sequence ID" value="CAL4762093.1"/>
    <property type="molecule type" value="Genomic_DNA"/>
</dbReference>
<name>A0A9P1FG41_9DINO</name>
<evidence type="ECO:0000313" key="3">
    <source>
        <dbReference type="Proteomes" id="UP001152797"/>
    </source>
</evidence>
<evidence type="ECO:0000313" key="2">
    <source>
        <dbReference type="EMBL" id="CAL1128156.1"/>
    </source>
</evidence>
<evidence type="ECO:0000313" key="1">
    <source>
        <dbReference type="EMBL" id="CAI3974781.1"/>
    </source>
</evidence>
<organism evidence="1">
    <name type="scientific">Cladocopium goreaui</name>
    <dbReference type="NCBI Taxonomy" id="2562237"/>
    <lineage>
        <taxon>Eukaryota</taxon>
        <taxon>Sar</taxon>
        <taxon>Alveolata</taxon>
        <taxon>Dinophyceae</taxon>
        <taxon>Suessiales</taxon>
        <taxon>Symbiodiniaceae</taxon>
        <taxon>Cladocopium</taxon>
    </lineage>
</organism>
<dbReference type="Proteomes" id="UP001152797">
    <property type="component" value="Unassembled WGS sequence"/>
</dbReference>
<comment type="caution">
    <text evidence="1">The sequence shown here is derived from an EMBL/GenBank/DDBJ whole genome shotgun (WGS) entry which is preliminary data.</text>
</comment>
<dbReference type="EMBL" id="CAMXCT010000158">
    <property type="protein sequence ID" value="CAI3974781.1"/>
    <property type="molecule type" value="Genomic_DNA"/>
</dbReference>
<dbReference type="EMBL" id="CAMXCT020000158">
    <property type="protein sequence ID" value="CAL1128156.1"/>
    <property type="molecule type" value="Genomic_DNA"/>
</dbReference>
<gene>
    <name evidence="1" type="ORF">C1SCF055_LOCUS3156</name>
</gene>
<keyword evidence="3" id="KW-1185">Reference proteome</keyword>
<protein>
    <submittedName>
        <fullName evidence="1">Uncharacterized protein</fullName>
    </submittedName>
</protein>
<sequence>MASFAAAALVEIQPQHGAGQHSLAAEAKLLAGFVSAELNELKLWRIWQFTRELHGLLVFLALFLEKEDDGAPLELSHYTTTDRESEALAQSPTLEDIEGITEEAQGMFAKTTGLRKFQIYKALDVATDNLFALESLLHWPAAGQMAIALQHAIGCDLE</sequence>
<accession>A0A9P1FG41</accession>
<dbReference type="AlphaFoldDB" id="A0A9P1FG41"/>